<evidence type="ECO:0000313" key="4">
    <source>
        <dbReference type="Proteomes" id="UP000293045"/>
    </source>
</evidence>
<feature type="compositionally biased region" description="Low complexity" evidence="1">
    <location>
        <begin position="46"/>
        <end position="61"/>
    </location>
</feature>
<sequence>MSKNNIIRYMLSLICFTFMLDCIFATEGREAAGGANGIRAGYYKASYSRSSSSRRSSNSTRGNKKNKLDHQAQN</sequence>
<reference evidence="3 4" key="1">
    <citation type="submission" date="2017-12" db="EMBL/GenBank/DDBJ databases">
        <authorList>
            <person name="Pombert J.-F."/>
            <person name="Haag K.L."/>
            <person name="Ebert D."/>
        </authorList>
    </citation>
    <scope>NUCLEOTIDE SEQUENCE [LARGE SCALE GENOMIC DNA]</scope>
    <source>
        <strain evidence="3">IL-BN-2</strain>
    </source>
</reference>
<evidence type="ECO:0000313" key="3">
    <source>
        <dbReference type="EMBL" id="TBU01050.1"/>
    </source>
</evidence>
<feature type="region of interest" description="Disordered" evidence="1">
    <location>
        <begin position="46"/>
        <end position="74"/>
    </location>
</feature>
<comment type="caution">
    <text evidence="3">The sequence shown here is derived from an EMBL/GenBank/DDBJ whole genome shotgun (WGS) entry which is preliminary data.</text>
</comment>
<name>A0A4Q9L3F7_9MICR</name>
<organism evidence="3 4">
    <name type="scientific">Hamiltosporidium magnivora</name>
    <dbReference type="NCBI Taxonomy" id="148818"/>
    <lineage>
        <taxon>Eukaryota</taxon>
        <taxon>Fungi</taxon>
        <taxon>Fungi incertae sedis</taxon>
        <taxon>Microsporidia</taxon>
        <taxon>Dubosqiidae</taxon>
        <taxon>Hamiltosporidium</taxon>
    </lineage>
</organism>
<protein>
    <submittedName>
        <fullName evidence="3">Uncharacterized protein</fullName>
    </submittedName>
</protein>
<keyword evidence="2" id="KW-0732">Signal</keyword>
<evidence type="ECO:0000256" key="2">
    <source>
        <dbReference type="SAM" id="SignalP"/>
    </source>
</evidence>
<feature type="chain" id="PRO_5020316505" evidence="2">
    <location>
        <begin position="26"/>
        <end position="74"/>
    </location>
</feature>
<evidence type="ECO:0000256" key="1">
    <source>
        <dbReference type="SAM" id="MobiDB-lite"/>
    </source>
</evidence>
<dbReference type="VEuPathDB" id="MicrosporidiaDB:CWI39_1498p0010"/>
<accession>A0A4Q9L3F7</accession>
<dbReference type="AlphaFoldDB" id="A0A4Q9L3F7"/>
<gene>
    <name evidence="3" type="ORF">CWI39_1498p0010</name>
</gene>
<proteinExistence type="predicted"/>
<dbReference type="Proteomes" id="UP000293045">
    <property type="component" value="Unassembled WGS sequence"/>
</dbReference>
<feature type="signal peptide" evidence="2">
    <location>
        <begin position="1"/>
        <end position="25"/>
    </location>
</feature>
<dbReference type="EMBL" id="PIXR01001498">
    <property type="protein sequence ID" value="TBU01050.1"/>
    <property type="molecule type" value="Genomic_DNA"/>
</dbReference>